<dbReference type="GO" id="GO:0005604">
    <property type="term" value="C:basement membrane"/>
    <property type="evidence" value="ECO:0007669"/>
    <property type="project" value="UniProtKB-ARBA"/>
</dbReference>
<dbReference type="PROSITE" id="PS50835">
    <property type="entry name" value="IG_LIKE"/>
    <property type="match status" value="3"/>
</dbReference>
<dbReference type="Pfam" id="PF13927">
    <property type="entry name" value="Ig_3"/>
    <property type="match status" value="1"/>
</dbReference>
<evidence type="ECO:0000259" key="19">
    <source>
        <dbReference type="PROSITE" id="PS50835"/>
    </source>
</evidence>
<dbReference type="SMART" id="SM00131">
    <property type="entry name" value="KU"/>
    <property type="match status" value="1"/>
</dbReference>
<evidence type="ECO:0000256" key="14">
    <source>
        <dbReference type="ARBA" id="ARBA00061693"/>
    </source>
</evidence>
<dbReference type="InterPro" id="IPR036179">
    <property type="entry name" value="Ig-like_dom_sf"/>
</dbReference>
<keyword evidence="4" id="KW-0646">Protease inhibitor</keyword>
<dbReference type="Pfam" id="PF05986">
    <property type="entry name" value="ADAMTS_spacer1"/>
    <property type="match status" value="1"/>
</dbReference>
<dbReference type="Pfam" id="PF07679">
    <property type="entry name" value="I-set"/>
    <property type="match status" value="2"/>
</dbReference>
<dbReference type="Proteomes" id="UP001295444">
    <property type="component" value="Chromosome 13"/>
</dbReference>
<evidence type="ECO:0000256" key="1">
    <source>
        <dbReference type="ARBA" id="ARBA00004167"/>
    </source>
</evidence>
<keyword evidence="5" id="KW-0812">Transmembrane</keyword>
<dbReference type="InterPro" id="IPR010909">
    <property type="entry name" value="PLAC"/>
</dbReference>
<dbReference type="InterPro" id="IPR003599">
    <property type="entry name" value="Ig_sub"/>
</dbReference>
<keyword evidence="11" id="KW-0472">Membrane</keyword>
<dbReference type="InterPro" id="IPR002223">
    <property type="entry name" value="Kunitz_BPTI"/>
</dbReference>
<evidence type="ECO:0000256" key="9">
    <source>
        <dbReference type="ARBA" id="ARBA00022900"/>
    </source>
</evidence>
<gene>
    <name evidence="21" type="ORF">PECUL_23A045613</name>
</gene>
<evidence type="ECO:0000256" key="4">
    <source>
        <dbReference type="ARBA" id="ARBA00022690"/>
    </source>
</evidence>
<organism evidence="21 22">
    <name type="scientific">Pelobates cultripes</name>
    <name type="common">Western spadefoot toad</name>
    <dbReference type="NCBI Taxonomy" id="61616"/>
    <lineage>
        <taxon>Eukaryota</taxon>
        <taxon>Metazoa</taxon>
        <taxon>Chordata</taxon>
        <taxon>Craniata</taxon>
        <taxon>Vertebrata</taxon>
        <taxon>Euteleostomi</taxon>
        <taxon>Amphibia</taxon>
        <taxon>Batrachia</taxon>
        <taxon>Anura</taxon>
        <taxon>Pelobatoidea</taxon>
        <taxon>Pelobatidae</taxon>
        <taxon>Pelobates</taxon>
    </lineage>
</organism>
<dbReference type="InterPro" id="IPR013098">
    <property type="entry name" value="Ig_I-set"/>
</dbReference>
<keyword evidence="7" id="KW-0677">Repeat</keyword>
<dbReference type="GO" id="GO:0004867">
    <property type="term" value="F:serine-type endopeptidase inhibitor activity"/>
    <property type="evidence" value="ECO:0007669"/>
    <property type="project" value="UniProtKB-KW"/>
</dbReference>
<comment type="similarity">
    <text evidence="14">Belongs to the papilin family.</text>
</comment>
<evidence type="ECO:0000313" key="21">
    <source>
        <dbReference type="EMBL" id="CAH2328135.1"/>
    </source>
</evidence>
<feature type="disulfide bond" evidence="16">
    <location>
        <begin position="179"/>
        <end position="216"/>
    </location>
</feature>
<dbReference type="InterPro" id="IPR010294">
    <property type="entry name" value="ADAMTS_spacer1"/>
</dbReference>
<dbReference type="PROSITE" id="PS50279">
    <property type="entry name" value="BPTI_KUNITZ_2"/>
    <property type="match status" value="1"/>
</dbReference>
<dbReference type="GO" id="GO:0004222">
    <property type="term" value="F:metalloendopeptidase activity"/>
    <property type="evidence" value="ECO:0007669"/>
    <property type="project" value="TreeGrafter"/>
</dbReference>
<evidence type="ECO:0000259" key="18">
    <source>
        <dbReference type="PROSITE" id="PS50279"/>
    </source>
</evidence>
<dbReference type="Gene3D" id="2.60.40.10">
    <property type="entry name" value="Immunoglobulins"/>
    <property type="match status" value="3"/>
</dbReference>
<dbReference type="PRINTS" id="PR01857">
    <property type="entry name" value="ADAMTSFAMILY"/>
</dbReference>
<dbReference type="PANTHER" id="PTHR13723">
    <property type="entry name" value="ADAMTS A DISINTEGRIN AND METALLOPROTEASE WITH THROMBOSPONDIN MOTIFS PROTEASE"/>
    <property type="match status" value="1"/>
</dbReference>
<keyword evidence="6" id="KW-0732">Signal</keyword>
<dbReference type="SMART" id="SM00409">
    <property type="entry name" value="IG"/>
    <property type="match status" value="3"/>
</dbReference>
<keyword evidence="3" id="KW-0964">Secreted</keyword>
<feature type="domain" description="PLAC" evidence="20">
    <location>
        <begin position="1339"/>
        <end position="1378"/>
    </location>
</feature>
<evidence type="ECO:0000256" key="10">
    <source>
        <dbReference type="ARBA" id="ARBA00022989"/>
    </source>
</evidence>
<feature type="disulfide bond" evidence="16">
    <location>
        <begin position="190"/>
        <end position="201"/>
    </location>
</feature>
<accession>A0AAD1TJ04</accession>
<evidence type="ECO:0000256" key="12">
    <source>
        <dbReference type="ARBA" id="ARBA00023157"/>
    </source>
</evidence>
<evidence type="ECO:0000256" key="7">
    <source>
        <dbReference type="ARBA" id="ARBA00022737"/>
    </source>
</evidence>
<comment type="subcellular location">
    <subcellularLocation>
        <location evidence="1">Membrane</location>
        <topology evidence="1">Single-pass membrane protein</topology>
    </subcellularLocation>
    <subcellularLocation>
        <location evidence="2">Secreted</location>
    </subcellularLocation>
</comment>
<name>A0AAD1TJ04_PELCU</name>
<dbReference type="GO" id="GO:0006508">
    <property type="term" value="P:proteolysis"/>
    <property type="evidence" value="ECO:0007669"/>
    <property type="project" value="TreeGrafter"/>
</dbReference>
<dbReference type="SMART" id="SM00408">
    <property type="entry name" value="IGc2"/>
    <property type="match status" value="3"/>
</dbReference>
<feature type="domain" description="Ig-like" evidence="19">
    <location>
        <begin position="1153"/>
        <end position="1231"/>
    </location>
</feature>
<dbReference type="InterPro" id="IPR045371">
    <property type="entry name" value="ADAMTS_CR_3"/>
</dbReference>
<keyword evidence="9" id="KW-0722">Serine protease inhibitor</keyword>
<dbReference type="PROSITE" id="PS50092">
    <property type="entry name" value="TSP1"/>
    <property type="match status" value="5"/>
</dbReference>
<dbReference type="FunFam" id="2.20.100.10:FF:000005">
    <property type="entry name" value="ADAM metallopeptidase with thrombospondin type 1 motif 9"/>
    <property type="match status" value="4"/>
</dbReference>
<evidence type="ECO:0000256" key="13">
    <source>
        <dbReference type="ARBA" id="ARBA00023319"/>
    </source>
</evidence>
<dbReference type="GO" id="GO:0007155">
    <property type="term" value="P:cell adhesion"/>
    <property type="evidence" value="ECO:0007669"/>
    <property type="project" value="UniProtKB-KW"/>
</dbReference>
<dbReference type="InterPro" id="IPR050439">
    <property type="entry name" value="ADAMTS_ADAMTS-like"/>
</dbReference>
<dbReference type="InterPro" id="IPR036880">
    <property type="entry name" value="Kunitz_BPTI_sf"/>
</dbReference>
<dbReference type="PROSITE" id="PS00280">
    <property type="entry name" value="BPTI_KUNITZ_1"/>
    <property type="match status" value="1"/>
</dbReference>
<dbReference type="Gene3D" id="4.10.410.10">
    <property type="entry name" value="Pancreatic trypsin inhibitor Kunitz domain"/>
    <property type="match status" value="1"/>
</dbReference>
<evidence type="ECO:0000256" key="11">
    <source>
        <dbReference type="ARBA" id="ARBA00023136"/>
    </source>
</evidence>
<dbReference type="Pfam" id="PF00014">
    <property type="entry name" value="Kunitz_BPTI"/>
    <property type="match status" value="1"/>
</dbReference>
<protein>
    <recommendedName>
        <fullName evidence="15">Papilin</fullName>
    </recommendedName>
</protein>
<dbReference type="Gene3D" id="2.60.120.830">
    <property type="match status" value="1"/>
</dbReference>
<feature type="domain" description="Ig-like" evidence="19">
    <location>
        <begin position="1012"/>
        <end position="1099"/>
    </location>
</feature>
<dbReference type="GO" id="GO:0030198">
    <property type="term" value="P:extracellular matrix organization"/>
    <property type="evidence" value="ECO:0007669"/>
    <property type="project" value="InterPro"/>
</dbReference>
<dbReference type="Pfam" id="PF08686">
    <property type="entry name" value="PLAC"/>
    <property type="match status" value="1"/>
</dbReference>
<feature type="domain" description="Ig-like" evidence="19">
    <location>
        <begin position="1238"/>
        <end position="1323"/>
    </location>
</feature>
<dbReference type="InterPro" id="IPR020901">
    <property type="entry name" value="Prtase_inh_Kunz-CS"/>
</dbReference>
<dbReference type="SUPFAM" id="SSF48726">
    <property type="entry name" value="Immunoglobulin"/>
    <property type="match status" value="3"/>
</dbReference>
<proteinExistence type="inferred from homology"/>
<dbReference type="Gene3D" id="2.20.100.10">
    <property type="entry name" value="Thrombospondin type-1 (TSP1) repeat"/>
    <property type="match status" value="5"/>
</dbReference>
<dbReference type="Pfam" id="PF19236">
    <property type="entry name" value="ADAMTS_CR_3"/>
    <property type="match status" value="1"/>
</dbReference>
<dbReference type="SUPFAM" id="SSF82895">
    <property type="entry name" value="TSP-1 type 1 repeat"/>
    <property type="match status" value="5"/>
</dbReference>
<dbReference type="FunFam" id="2.60.120.830:FF:000001">
    <property type="entry name" value="A disintegrin and metalloproteinase with thrombospondin motifs 1"/>
    <property type="match status" value="1"/>
</dbReference>
<keyword evidence="12 16" id="KW-1015">Disulfide bond</keyword>
<dbReference type="InterPro" id="IPR000884">
    <property type="entry name" value="TSP1_rpt"/>
</dbReference>
<evidence type="ECO:0000313" key="22">
    <source>
        <dbReference type="Proteomes" id="UP001295444"/>
    </source>
</evidence>
<reference evidence="21" key="1">
    <citation type="submission" date="2022-03" db="EMBL/GenBank/DDBJ databases">
        <authorList>
            <person name="Alioto T."/>
            <person name="Alioto T."/>
            <person name="Gomez Garrido J."/>
        </authorList>
    </citation>
    <scope>NUCLEOTIDE SEQUENCE</scope>
</reference>
<sequence length="1388" mass="153859">MAVTFSVSGRSESPDQHRPHERLLFLVYTARSEDQPCLGTEQDKESEEEGSGQFFWITILWELVNTAAAVAQHSPPGVASGSRTTLETSAWDACRTGSLRGAWHETTCQSACWHVNWAKDKNWERAGRLVSAGKMKIPLLLVVFTLLLLLESPVSARKTKRQSDFWDNWGIWGECSRSCGGGVSFRERQCYSRRADGGSNCIGPTRNYRSCNVQDCPEGSRDFRALQCSEYDGMEFQGKRHKWLPYYGASNKCELNCIPKGENFYYRHKMAVLDGTPCEPGRRDICVEGVCKSVGCDNVLDSSKREDKCLVCGGDGTSCYDVKGVYDTPTLSKGYSQLFTIPKGATNIQIKEVGATRNFLAVKNARGEYYLNGYWTIEYSRAMHVASTVLHYYRGSEGDQAPEVLTARGPTTEPLVIELIGQETNQGVQYEYYLPNQGETEDYQWSYGSWSECSAECGGGYQSRLVFCTIDNEAYPDVMCRDLRAPPSNRTCSMQPCPQMKRMSYVYQPALWSRIVNTKMTSWKISEWSQCSASCGGGAQTRSVYCVSYEGRSSQQVVSDAECAAFTEKPPTQQACNIRACATWNVGPWTECSSECGEGIQKRTVTCRTDTGVVVQDLMCMTQVKPTDSQLCNGENCVQEIGWHIGEWGLCSKSCNHGIRKRQVICADNDRNFYEPETCKSYEPEMPTLIENCNMQPCYLPQQVPSMQDTWGYDNSDQFSLTRYNQEAPKPQKPVPEQPSRDNGPRDCRQSEFGCCSDGYIPASGPGRQGCPVLTCQQTRYGCCPDGLMEAKGPDYEGCNQNNGGGNPGRNERADPAPPPPPAPSDECRLSKYGCCFDNNLQASGPMGEGCPNKPSHSYPPMCMLPSAMGTCSDWTTRWYFVPDVGKCNRFWFGGCHGNSNNFAAEEECMSSCQKNSRRPTGTIEYRYRRRGMKWDRMSHVHPDGHEEGPNGNEHEGYPQQIVRTLDEDHEGRNLAGHDAWSEHGKRVHGNGKTRQRTNHGSSSSSRHSSIHRIILDKVESSAMEASSGQTIRLLCRVSDYPFPKVEWTKDGNPVSSSRHTYQSDSSLVITHVRPEDTGVYKCTVSNGNRMETHRVHLQVRERAMYGAPQNVSEGNSGRVLNEDIRKPDSAAQTLRGSSCGHKISSGRRALTPNIVVVEANLGHRTRLSCHMGLSNSTLVEWQKDGKTLSSPRHRKQTDGSLAVSRVSSDDAGLYTCFITNGADHKTKQIQLIVRGELKITGPPSSITVTEGDKAALQCIVKGDNVNVKWSRNGIPVQSDGDHTVVSQDGSLIIRNTRSTDEGSYTCNAYSGTHSVSASADIRVSKSKAQASAVVGTDLSNECIDHPDLANCDLIVYAQLCSNEYYGSFCCASCSSHRPENSPVLRHS</sequence>
<feature type="region of interest" description="Disordered" evidence="17">
    <location>
        <begin position="799"/>
        <end position="826"/>
    </location>
</feature>
<keyword evidence="10" id="KW-1133">Transmembrane helix</keyword>
<dbReference type="PROSITE" id="PS50900">
    <property type="entry name" value="PLAC"/>
    <property type="match status" value="1"/>
</dbReference>
<dbReference type="SUPFAM" id="SSF57362">
    <property type="entry name" value="BPTI-like"/>
    <property type="match status" value="1"/>
</dbReference>
<dbReference type="InterPro" id="IPR003598">
    <property type="entry name" value="Ig_sub2"/>
</dbReference>
<dbReference type="PANTHER" id="PTHR13723:SF281">
    <property type="entry name" value="PAPILIN"/>
    <property type="match status" value="1"/>
</dbReference>
<evidence type="ECO:0000256" key="15">
    <source>
        <dbReference type="ARBA" id="ARBA00074534"/>
    </source>
</evidence>
<dbReference type="Pfam" id="PF00090">
    <property type="entry name" value="TSP_1"/>
    <property type="match status" value="1"/>
</dbReference>
<feature type="region of interest" description="Disordered" evidence="17">
    <location>
        <begin position="726"/>
        <end position="746"/>
    </location>
</feature>
<dbReference type="CDD" id="cd22635">
    <property type="entry name" value="Kunitz_papilin"/>
    <property type="match status" value="1"/>
</dbReference>
<evidence type="ECO:0000256" key="5">
    <source>
        <dbReference type="ARBA" id="ARBA00022692"/>
    </source>
</evidence>
<dbReference type="GO" id="GO:0016020">
    <property type="term" value="C:membrane"/>
    <property type="evidence" value="ECO:0007669"/>
    <property type="project" value="UniProtKB-SubCell"/>
</dbReference>
<dbReference type="InterPro" id="IPR013106">
    <property type="entry name" value="Ig_V-set"/>
</dbReference>
<dbReference type="EMBL" id="OW240924">
    <property type="protein sequence ID" value="CAH2328135.1"/>
    <property type="molecule type" value="Genomic_DNA"/>
</dbReference>
<keyword evidence="8" id="KW-0130">Cell adhesion</keyword>
<dbReference type="SMART" id="SM00406">
    <property type="entry name" value="IGv"/>
    <property type="match status" value="2"/>
</dbReference>
<dbReference type="InterPro" id="IPR013783">
    <property type="entry name" value="Ig-like_fold"/>
</dbReference>
<feature type="disulfide bond" evidence="16">
    <location>
        <begin position="175"/>
        <end position="211"/>
    </location>
</feature>
<evidence type="ECO:0000256" key="3">
    <source>
        <dbReference type="ARBA" id="ARBA00022525"/>
    </source>
</evidence>
<dbReference type="SMART" id="SM00209">
    <property type="entry name" value="TSP1"/>
    <property type="match status" value="5"/>
</dbReference>
<feature type="domain" description="BPTI/Kunitz inhibitor" evidence="18">
    <location>
        <begin position="863"/>
        <end position="913"/>
    </location>
</feature>
<feature type="region of interest" description="Disordered" evidence="17">
    <location>
        <begin position="977"/>
        <end position="1011"/>
    </location>
</feature>
<evidence type="ECO:0000256" key="8">
    <source>
        <dbReference type="ARBA" id="ARBA00022889"/>
    </source>
</evidence>
<dbReference type="InterPro" id="IPR036383">
    <property type="entry name" value="TSP1_rpt_sf"/>
</dbReference>
<dbReference type="GO" id="GO:0005576">
    <property type="term" value="C:extracellular region"/>
    <property type="evidence" value="ECO:0007669"/>
    <property type="project" value="UniProtKB-SubCell"/>
</dbReference>
<evidence type="ECO:0000256" key="2">
    <source>
        <dbReference type="ARBA" id="ARBA00004613"/>
    </source>
</evidence>
<dbReference type="InterPro" id="IPR007110">
    <property type="entry name" value="Ig-like_dom"/>
</dbReference>
<evidence type="ECO:0000256" key="16">
    <source>
        <dbReference type="PIRSR" id="PIRSR613273-3"/>
    </source>
</evidence>
<keyword evidence="13" id="KW-0393">Immunoglobulin domain</keyword>
<feature type="compositionally biased region" description="Basic residues" evidence="17">
    <location>
        <begin position="986"/>
        <end position="998"/>
    </location>
</feature>
<dbReference type="Pfam" id="PF19030">
    <property type="entry name" value="TSP1_ADAMTS"/>
    <property type="match status" value="4"/>
</dbReference>
<evidence type="ECO:0000256" key="17">
    <source>
        <dbReference type="SAM" id="MobiDB-lite"/>
    </source>
</evidence>
<dbReference type="InterPro" id="IPR013273">
    <property type="entry name" value="ADAMTS/ADAMTS-like"/>
</dbReference>
<keyword evidence="22" id="KW-1185">Reference proteome</keyword>
<evidence type="ECO:0000259" key="20">
    <source>
        <dbReference type="PROSITE" id="PS50900"/>
    </source>
</evidence>
<dbReference type="FunFam" id="2.60.40.10:FF:000017">
    <property type="entry name" value="Down syndrome cell adhesion molecule b"/>
    <property type="match status" value="1"/>
</dbReference>
<evidence type="ECO:0000256" key="6">
    <source>
        <dbReference type="ARBA" id="ARBA00022729"/>
    </source>
</evidence>
<dbReference type="FunFam" id="4.10.410.10:FF:000017">
    <property type="entry name" value="papilin isoform X2"/>
    <property type="match status" value="1"/>
</dbReference>
<dbReference type="PRINTS" id="PR00759">
    <property type="entry name" value="BASICPTASE"/>
</dbReference>